<accession>A0A166ID42</accession>
<dbReference type="InterPro" id="IPR012349">
    <property type="entry name" value="Split_barrel_FMN-bd"/>
</dbReference>
<reference evidence="2 3" key="1">
    <citation type="journal article" date="2016" name="Mol. Biol. Evol.">
        <title>Comparative Genomics of Early-Diverging Mushroom-Forming Fungi Provides Insights into the Origins of Lignocellulose Decay Capabilities.</title>
        <authorList>
            <person name="Nagy L.G."/>
            <person name="Riley R."/>
            <person name="Tritt A."/>
            <person name="Adam C."/>
            <person name="Daum C."/>
            <person name="Floudas D."/>
            <person name="Sun H."/>
            <person name="Yadav J.S."/>
            <person name="Pangilinan J."/>
            <person name="Larsson K.H."/>
            <person name="Matsuura K."/>
            <person name="Barry K."/>
            <person name="Labutti K."/>
            <person name="Kuo R."/>
            <person name="Ohm R.A."/>
            <person name="Bhattacharya S.S."/>
            <person name="Shirouzu T."/>
            <person name="Yoshinaga Y."/>
            <person name="Martin F.M."/>
            <person name="Grigoriev I.V."/>
            <person name="Hibbett D.S."/>
        </authorList>
    </citation>
    <scope>NUCLEOTIDE SEQUENCE [LARGE SCALE GENOMIC DNA]</scope>
    <source>
        <strain evidence="2 3">HHB10207 ss-3</strain>
    </source>
</reference>
<feature type="domain" description="CREG-like beta-barrel" evidence="1">
    <location>
        <begin position="1"/>
        <end position="170"/>
    </location>
</feature>
<dbReference type="Pfam" id="PF13883">
    <property type="entry name" value="CREG_beta-barrel"/>
    <property type="match status" value="1"/>
</dbReference>
<evidence type="ECO:0000313" key="2">
    <source>
        <dbReference type="EMBL" id="KZT43633.1"/>
    </source>
</evidence>
<organism evidence="2 3">
    <name type="scientific">Sistotremastrum suecicum HHB10207 ss-3</name>
    <dbReference type="NCBI Taxonomy" id="1314776"/>
    <lineage>
        <taxon>Eukaryota</taxon>
        <taxon>Fungi</taxon>
        <taxon>Dikarya</taxon>
        <taxon>Basidiomycota</taxon>
        <taxon>Agaricomycotina</taxon>
        <taxon>Agaricomycetes</taxon>
        <taxon>Sistotremastrales</taxon>
        <taxon>Sistotremastraceae</taxon>
        <taxon>Sistotremastrum</taxon>
    </lineage>
</organism>
<name>A0A166ID42_9AGAM</name>
<dbReference type="InterPro" id="IPR055343">
    <property type="entry name" value="CREG_beta-barrel"/>
</dbReference>
<dbReference type="PANTHER" id="PTHR37273:SF1">
    <property type="entry name" value="ADL397C-AP"/>
    <property type="match status" value="1"/>
</dbReference>
<evidence type="ECO:0000259" key="1">
    <source>
        <dbReference type="Pfam" id="PF13883"/>
    </source>
</evidence>
<gene>
    <name evidence="2" type="ORF">SISSUDRAFT_977925</name>
</gene>
<sequence>ARFARELVDQSRESIGTIATIFPSDNSKLANRPFSLPEYYASCFTNGSLALLLFPISRTAQNIQRSSNHSATFTMWADPPASSRARVALIGSVTPVPTGSYEQDGIDRCFVKRHPDARGWVPDAKHAPHLAALMASLQSYWARFDPEAFYYVGGFGSEHYIGTIPLDLYQKSGIEPNRHFRMQPSV</sequence>
<feature type="non-terminal residue" evidence="2">
    <location>
        <position position="1"/>
    </location>
</feature>
<keyword evidence="3" id="KW-1185">Reference proteome</keyword>
<dbReference type="OrthoDB" id="2138282at2759"/>
<protein>
    <recommendedName>
        <fullName evidence="1">CREG-like beta-barrel domain-containing protein</fullName>
    </recommendedName>
</protein>
<evidence type="ECO:0000313" key="3">
    <source>
        <dbReference type="Proteomes" id="UP000076798"/>
    </source>
</evidence>
<dbReference type="AlphaFoldDB" id="A0A166ID42"/>
<dbReference type="Proteomes" id="UP000076798">
    <property type="component" value="Unassembled WGS sequence"/>
</dbReference>
<dbReference type="EMBL" id="KV428007">
    <property type="protein sequence ID" value="KZT43633.1"/>
    <property type="molecule type" value="Genomic_DNA"/>
</dbReference>
<dbReference type="STRING" id="1314776.A0A166ID42"/>
<dbReference type="PANTHER" id="PTHR37273">
    <property type="entry name" value="CHROMOSOME 8, WHOLE GENOME SHOTGUN SEQUENCE"/>
    <property type="match status" value="1"/>
</dbReference>
<dbReference type="Gene3D" id="2.30.110.10">
    <property type="entry name" value="Electron Transport, Fmn-binding Protein, Chain A"/>
    <property type="match status" value="1"/>
</dbReference>
<proteinExistence type="predicted"/>
<dbReference type="SUPFAM" id="SSF50475">
    <property type="entry name" value="FMN-binding split barrel"/>
    <property type="match status" value="1"/>
</dbReference>